<feature type="domain" description="HDOD" evidence="1">
    <location>
        <begin position="19"/>
        <end position="212"/>
    </location>
</feature>
<evidence type="ECO:0000313" key="2">
    <source>
        <dbReference type="EMBL" id="KXB32571.1"/>
    </source>
</evidence>
<dbReference type="Gene3D" id="1.10.3210.10">
    <property type="entry name" value="Hypothetical protein af1432"/>
    <property type="match status" value="1"/>
</dbReference>
<name>A0A133XNQ2_9RHOO</name>
<dbReference type="AlphaFoldDB" id="A0A133XNQ2"/>
<dbReference type="SUPFAM" id="SSF109604">
    <property type="entry name" value="HD-domain/PDEase-like"/>
    <property type="match status" value="1"/>
</dbReference>
<dbReference type="PANTHER" id="PTHR33525">
    <property type="match status" value="1"/>
</dbReference>
<dbReference type="Pfam" id="PF08668">
    <property type="entry name" value="HDOD"/>
    <property type="match status" value="1"/>
</dbReference>
<gene>
    <name evidence="2" type="ORF">AT959_02505</name>
</gene>
<comment type="caution">
    <text evidence="2">The sequence shown here is derived from an EMBL/GenBank/DDBJ whole genome shotgun (WGS) entry which is preliminary data.</text>
</comment>
<dbReference type="RefSeq" id="WP_066880197.1">
    <property type="nucleotide sequence ID" value="NZ_LODL01000005.1"/>
</dbReference>
<sequence length="281" mass="31140">MNAISEETQLHTLLQGVDIPPCPAILVDLDTELRKDEPNSREIARLISQDVALSGHLMQLANSPAFARGRRLESVTQALTVLGNRQVFNLVVAQLLKVALADSTDARMDRFWESSALIARLSAELARRLRCVRPDIAYTFGLFHDLGIPLIMKRFPKAREALAAANAAEDLSFTETEEQHLGTNHAVVGYFLARRWQLPDFVSEGILHHHDYVVLAEPGRVSDQARVLIGICVLAEHIIRLQANGDGEHEWAKAAPATCQLFGLSLGAVDDLIEDMRDWLA</sequence>
<accession>A0A133XNQ2</accession>
<evidence type="ECO:0000259" key="1">
    <source>
        <dbReference type="PROSITE" id="PS51833"/>
    </source>
</evidence>
<reference evidence="2 3" key="1">
    <citation type="submission" date="2015-12" db="EMBL/GenBank/DDBJ databases">
        <title>Nitrous oxide reduction kinetics distinguish bacteria harboring typical versus atypical NosZ.</title>
        <authorList>
            <person name="Yoon S."/>
            <person name="Nissen S."/>
            <person name="Park D."/>
            <person name="Sanford R.A."/>
            <person name="Loeffler F.E."/>
        </authorList>
    </citation>
    <scope>NUCLEOTIDE SEQUENCE [LARGE SCALE GENOMIC DNA]</scope>
    <source>
        <strain evidence="2 3">ATCC BAA-841</strain>
    </source>
</reference>
<protein>
    <recommendedName>
        <fullName evidence="1">HDOD domain-containing protein</fullName>
    </recommendedName>
</protein>
<organism evidence="2 3">
    <name type="scientific">Dechloromonas denitrificans</name>
    <dbReference type="NCBI Taxonomy" id="281362"/>
    <lineage>
        <taxon>Bacteria</taxon>
        <taxon>Pseudomonadati</taxon>
        <taxon>Pseudomonadota</taxon>
        <taxon>Betaproteobacteria</taxon>
        <taxon>Rhodocyclales</taxon>
        <taxon>Azonexaceae</taxon>
        <taxon>Dechloromonas</taxon>
    </lineage>
</organism>
<evidence type="ECO:0000313" key="3">
    <source>
        <dbReference type="Proteomes" id="UP000070186"/>
    </source>
</evidence>
<dbReference type="Proteomes" id="UP000070186">
    <property type="component" value="Unassembled WGS sequence"/>
</dbReference>
<dbReference type="InterPro" id="IPR052340">
    <property type="entry name" value="RNase_Y/CdgJ"/>
</dbReference>
<dbReference type="PROSITE" id="PS51833">
    <property type="entry name" value="HDOD"/>
    <property type="match status" value="1"/>
</dbReference>
<dbReference type="STRING" id="281362.AT959_02505"/>
<keyword evidence="3" id="KW-1185">Reference proteome</keyword>
<dbReference type="EMBL" id="LODL01000005">
    <property type="protein sequence ID" value="KXB32571.1"/>
    <property type="molecule type" value="Genomic_DNA"/>
</dbReference>
<dbReference type="PANTHER" id="PTHR33525:SF6">
    <property type="entry name" value="HDOD DOMAIN-CONTAINING PROTEIN"/>
    <property type="match status" value="1"/>
</dbReference>
<proteinExistence type="predicted"/>
<dbReference type="InterPro" id="IPR013976">
    <property type="entry name" value="HDOD"/>
</dbReference>